<name>A0A165JIT0_EXIGL</name>
<evidence type="ECO:0000256" key="3">
    <source>
        <dbReference type="SAM" id="SignalP"/>
    </source>
</evidence>
<dbReference type="InParanoid" id="A0A165JIT0"/>
<proteinExistence type="predicted"/>
<evidence type="ECO:0008006" key="6">
    <source>
        <dbReference type="Google" id="ProtNLM"/>
    </source>
</evidence>
<feature type="transmembrane region" description="Helical" evidence="2">
    <location>
        <begin position="179"/>
        <end position="202"/>
    </location>
</feature>
<feature type="signal peptide" evidence="3">
    <location>
        <begin position="1"/>
        <end position="19"/>
    </location>
</feature>
<gene>
    <name evidence="4" type="ORF">EXIGLDRAFT_834729</name>
</gene>
<evidence type="ECO:0000256" key="1">
    <source>
        <dbReference type="SAM" id="MobiDB-lite"/>
    </source>
</evidence>
<accession>A0A165JIT0</accession>
<protein>
    <recommendedName>
        <fullName evidence="6">Mid2 domain-containing protein</fullName>
    </recommendedName>
</protein>
<keyword evidence="2" id="KW-0812">Transmembrane</keyword>
<reference evidence="4 5" key="1">
    <citation type="journal article" date="2016" name="Mol. Biol. Evol.">
        <title>Comparative Genomics of Early-Diverging Mushroom-Forming Fungi Provides Insights into the Origins of Lignocellulose Decay Capabilities.</title>
        <authorList>
            <person name="Nagy L.G."/>
            <person name="Riley R."/>
            <person name="Tritt A."/>
            <person name="Adam C."/>
            <person name="Daum C."/>
            <person name="Floudas D."/>
            <person name="Sun H."/>
            <person name="Yadav J.S."/>
            <person name="Pangilinan J."/>
            <person name="Larsson K.H."/>
            <person name="Matsuura K."/>
            <person name="Barry K."/>
            <person name="Labutti K."/>
            <person name="Kuo R."/>
            <person name="Ohm R.A."/>
            <person name="Bhattacharya S.S."/>
            <person name="Shirouzu T."/>
            <person name="Yoshinaga Y."/>
            <person name="Martin F.M."/>
            <person name="Grigoriev I.V."/>
            <person name="Hibbett D.S."/>
        </authorList>
    </citation>
    <scope>NUCLEOTIDE SEQUENCE [LARGE SCALE GENOMIC DNA]</scope>
    <source>
        <strain evidence="4 5">HHB12029</strain>
    </source>
</reference>
<feature type="compositionally biased region" description="Low complexity" evidence="1">
    <location>
        <begin position="321"/>
        <end position="339"/>
    </location>
</feature>
<evidence type="ECO:0000313" key="4">
    <source>
        <dbReference type="EMBL" id="KZV94903.1"/>
    </source>
</evidence>
<dbReference type="EMBL" id="KV425966">
    <property type="protein sequence ID" value="KZV94903.1"/>
    <property type="molecule type" value="Genomic_DNA"/>
</dbReference>
<feature type="region of interest" description="Disordered" evidence="1">
    <location>
        <begin position="211"/>
        <end position="231"/>
    </location>
</feature>
<evidence type="ECO:0000256" key="2">
    <source>
        <dbReference type="SAM" id="Phobius"/>
    </source>
</evidence>
<keyword evidence="3" id="KW-0732">Signal</keyword>
<feature type="compositionally biased region" description="Low complexity" evidence="1">
    <location>
        <begin position="379"/>
        <end position="397"/>
    </location>
</feature>
<sequence>MLSVDVFVLLIGAATVATAADIVVDDTNPSIVYKPAGQTWTRHVDQDTTFELYNNSDTFTSTYGATITWKFNGTYIEYWSNTGPYHGPCSVQLDGKSYGNVTSNADKTGAPILLFSQEDLADDEEHTIVIKVVAQSYPNVCEIDRFVYTPVRAVSSKDGSGTSSGDHSAASNTNDGPPWAAIGGGVGAIVVLALLALWLLFWRRKRSKVNKSDSDSLKGLPTTQPTLPVITPMSEPDSPFISRPISVSSSSPYGTAIPPGLFVPPTARHSIAVDRAPVQMPLAHPYDIRRHSSAYGAEPSYQSSLASPAPSSVQPLLSRNSTHSSHTSYSPPTTAPAGTRPLSPGRPQFVLSATSELGEPEYDSIGDVKTPPKPVEAPQAQSQAGSSTLAATSAPTARPVIQHSDAGAAADASPEELPPAYNEQWQGGSGPA</sequence>
<feature type="region of interest" description="Disordered" evidence="1">
    <location>
        <begin position="295"/>
        <end position="432"/>
    </location>
</feature>
<evidence type="ECO:0000313" key="5">
    <source>
        <dbReference type="Proteomes" id="UP000077266"/>
    </source>
</evidence>
<dbReference type="Gene3D" id="2.60.120.260">
    <property type="entry name" value="Galactose-binding domain-like"/>
    <property type="match status" value="1"/>
</dbReference>
<dbReference type="AlphaFoldDB" id="A0A165JIT0"/>
<keyword evidence="2" id="KW-1133">Transmembrane helix</keyword>
<dbReference type="OrthoDB" id="3258237at2759"/>
<dbReference type="Proteomes" id="UP000077266">
    <property type="component" value="Unassembled WGS sequence"/>
</dbReference>
<feature type="compositionally biased region" description="Polar residues" evidence="1">
    <location>
        <begin position="300"/>
        <end position="320"/>
    </location>
</feature>
<organism evidence="4 5">
    <name type="scientific">Exidia glandulosa HHB12029</name>
    <dbReference type="NCBI Taxonomy" id="1314781"/>
    <lineage>
        <taxon>Eukaryota</taxon>
        <taxon>Fungi</taxon>
        <taxon>Dikarya</taxon>
        <taxon>Basidiomycota</taxon>
        <taxon>Agaricomycotina</taxon>
        <taxon>Agaricomycetes</taxon>
        <taxon>Auriculariales</taxon>
        <taxon>Exidiaceae</taxon>
        <taxon>Exidia</taxon>
    </lineage>
</organism>
<keyword evidence="5" id="KW-1185">Reference proteome</keyword>
<keyword evidence="2" id="KW-0472">Membrane</keyword>
<feature type="chain" id="PRO_5007860060" description="Mid2 domain-containing protein" evidence="3">
    <location>
        <begin position="20"/>
        <end position="432"/>
    </location>
</feature>